<protein>
    <recommendedName>
        <fullName evidence="10 14">Cystathionine beta-synthase</fullName>
        <ecNumber evidence="14">4.2.1.22</ecNumber>
    </recommendedName>
</protein>
<dbReference type="SUPFAM" id="SSF53686">
    <property type="entry name" value="Tryptophan synthase beta subunit-like PLP-dependent enzymes"/>
    <property type="match status" value="1"/>
</dbReference>
<dbReference type="PRINTS" id="PR00084">
    <property type="entry name" value="MTLDHDRGNASE"/>
</dbReference>
<dbReference type="SUPFAM" id="SSF48179">
    <property type="entry name" value="6-phosphogluconate dehydrogenase C-terminal domain-like"/>
    <property type="match status" value="1"/>
</dbReference>
<dbReference type="PROSITE" id="PS00901">
    <property type="entry name" value="CYS_SYNTHASE"/>
    <property type="match status" value="1"/>
</dbReference>
<dbReference type="SUPFAM" id="SSF54631">
    <property type="entry name" value="CBS-domain pair"/>
    <property type="match status" value="1"/>
</dbReference>
<dbReference type="Pfam" id="PF01232">
    <property type="entry name" value="Mannitol_dh"/>
    <property type="match status" value="1"/>
</dbReference>
<evidence type="ECO:0000256" key="9">
    <source>
        <dbReference type="ARBA" id="ARBA00023122"/>
    </source>
</evidence>
<feature type="region of interest" description="Disordered" evidence="15">
    <location>
        <begin position="329"/>
        <end position="381"/>
    </location>
</feature>
<gene>
    <name evidence="17" type="ORF">BTJ68_10048</name>
</gene>
<dbReference type="InterPro" id="IPR000644">
    <property type="entry name" value="CBS_dom"/>
</dbReference>
<evidence type="ECO:0000256" key="5">
    <source>
        <dbReference type="ARBA" id="ARBA00011245"/>
    </source>
</evidence>
<dbReference type="GO" id="GO:0004122">
    <property type="term" value="F:cystathionine beta-synthase activity"/>
    <property type="evidence" value="ECO:0007669"/>
    <property type="project" value="UniProtKB-UniRule"/>
</dbReference>
<keyword evidence="14" id="KW-0028">Amino-acid biosynthesis</keyword>
<dbReference type="Gene3D" id="1.10.1040.10">
    <property type="entry name" value="N-(1-d-carboxylethyl)-l-norvaline Dehydrogenase, domain 2"/>
    <property type="match status" value="1"/>
</dbReference>
<evidence type="ECO:0000313" key="17">
    <source>
        <dbReference type="EMBL" id="OTA31291.1"/>
    </source>
</evidence>
<dbReference type="InterPro" id="IPR001926">
    <property type="entry name" value="TrpB-like_PALP"/>
</dbReference>
<evidence type="ECO:0000313" key="18">
    <source>
        <dbReference type="Proteomes" id="UP000194280"/>
    </source>
</evidence>
<comment type="caution">
    <text evidence="17">The sequence shown here is derived from an EMBL/GenBank/DDBJ whole genome shotgun (WGS) entry which is preliminary data.</text>
</comment>
<name>A0A1Z5T615_HORWE</name>
<evidence type="ECO:0000256" key="15">
    <source>
        <dbReference type="SAM" id="MobiDB-lite"/>
    </source>
</evidence>
<accession>A0A1Z5T615</accession>
<feature type="domain" description="CBS" evidence="16">
    <location>
        <begin position="389"/>
        <end position="450"/>
    </location>
</feature>
<keyword evidence="9 13" id="KW-0129">CBS domain</keyword>
<dbReference type="Gene3D" id="3.40.50.1100">
    <property type="match status" value="2"/>
</dbReference>
<keyword evidence="14" id="KW-0198">Cysteine biosynthesis</keyword>
<dbReference type="STRING" id="1157616.A0A1Z5T615"/>
<comment type="subunit">
    <text evidence="5">Monomer.</text>
</comment>
<dbReference type="AlphaFoldDB" id="A0A1Z5T615"/>
<keyword evidence="8" id="KW-0520">NAD</keyword>
<dbReference type="GO" id="GO:0019343">
    <property type="term" value="P:cysteine biosynthetic process via cystathionine"/>
    <property type="evidence" value="ECO:0007669"/>
    <property type="project" value="UniProtKB-UniRule"/>
</dbReference>
<dbReference type="HAMAP" id="MF_00196">
    <property type="entry name" value="Mannitol_dehydrog"/>
    <property type="match status" value="1"/>
</dbReference>
<dbReference type="NCBIfam" id="NF002652">
    <property type="entry name" value="PRK02318.2-5"/>
    <property type="match status" value="1"/>
</dbReference>
<dbReference type="PANTHER" id="PTHR30524">
    <property type="entry name" value="MANNITOL-1-PHOSPHATE 5-DEHYDROGENASE"/>
    <property type="match status" value="1"/>
</dbReference>
<dbReference type="PROSITE" id="PS51371">
    <property type="entry name" value="CBS"/>
    <property type="match status" value="1"/>
</dbReference>
<dbReference type="InterPro" id="IPR008927">
    <property type="entry name" value="6-PGluconate_DH-like_C_sf"/>
</dbReference>
<dbReference type="Pfam" id="PF00571">
    <property type="entry name" value="CBS"/>
    <property type="match status" value="1"/>
</dbReference>
<comment type="catalytic activity">
    <reaction evidence="12">
        <text>D-mannitol 1-phosphate + NAD(+) = beta-D-fructose 6-phosphate + NADH + H(+)</text>
        <dbReference type="Rhea" id="RHEA:19661"/>
        <dbReference type="ChEBI" id="CHEBI:15378"/>
        <dbReference type="ChEBI" id="CHEBI:57540"/>
        <dbReference type="ChEBI" id="CHEBI:57634"/>
        <dbReference type="ChEBI" id="CHEBI:57945"/>
        <dbReference type="ChEBI" id="CHEBI:61381"/>
        <dbReference type="EC" id="1.1.1.17"/>
    </reaction>
</comment>
<keyword evidence="7" id="KW-0560">Oxidoreductase</keyword>
<dbReference type="VEuPathDB" id="FungiDB:BTJ68_10048"/>
<dbReference type="CDD" id="cd01561">
    <property type="entry name" value="CBS_like"/>
    <property type="match status" value="1"/>
</dbReference>
<dbReference type="NCBIfam" id="NF002647">
    <property type="entry name" value="PRK02318.1-3"/>
    <property type="match status" value="1"/>
</dbReference>
<evidence type="ECO:0000256" key="8">
    <source>
        <dbReference type="ARBA" id="ARBA00023027"/>
    </source>
</evidence>
<dbReference type="InterPro" id="IPR013118">
    <property type="entry name" value="Mannitol_DH_C"/>
</dbReference>
<dbReference type="Pfam" id="PF00291">
    <property type="entry name" value="PALP"/>
    <property type="match status" value="1"/>
</dbReference>
<dbReference type="Gene3D" id="3.40.50.720">
    <property type="entry name" value="NAD(P)-binding Rossmann-like Domain"/>
    <property type="match status" value="1"/>
</dbReference>
<dbReference type="UniPathway" id="UPA00136">
    <property type="reaction ID" value="UER00201"/>
</dbReference>
<dbReference type="SUPFAM" id="SSF51735">
    <property type="entry name" value="NAD(P)-binding Rossmann-fold domains"/>
    <property type="match status" value="1"/>
</dbReference>
<dbReference type="OrthoDB" id="418169at2759"/>
<dbReference type="EC" id="4.2.1.22" evidence="14"/>
<comment type="cofactor">
    <cofactor evidence="1 14">
        <name>pyridoxal 5'-phosphate</name>
        <dbReference type="ChEBI" id="CHEBI:597326"/>
    </cofactor>
</comment>
<dbReference type="EMBL" id="MUNK01000117">
    <property type="protein sequence ID" value="OTA31291.1"/>
    <property type="molecule type" value="Genomic_DNA"/>
</dbReference>
<reference evidence="17 18" key="1">
    <citation type="submission" date="2017-01" db="EMBL/GenBank/DDBJ databases">
        <title>The recent genome duplication of the halophilic yeast Hortaea werneckii: insights from long-read sequencing.</title>
        <authorList>
            <person name="Sinha S."/>
            <person name="Flibotte S."/>
            <person name="Neira M."/>
            <person name="Lenassi M."/>
            <person name="Gostincar C."/>
            <person name="Stajich J.E."/>
            <person name="Nislow C.E."/>
        </authorList>
    </citation>
    <scope>NUCLEOTIDE SEQUENCE [LARGE SCALE GENOMIC DNA]</scope>
    <source>
        <strain evidence="17 18">EXF-2000</strain>
    </source>
</reference>
<evidence type="ECO:0000256" key="13">
    <source>
        <dbReference type="PROSITE-ProRule" id="PRU00703"/>
    </source>
</evidence>
<dbReference type="GO" id="GO:0006535">
    <property type="term" value="P:cysteine biosynthetic process from serine"/>
    <property type="evidence" value="ECO:0007669"/>
    <property type="project" value="UniProtKB-UniRule"/>
</dbReference>
<keyword evidence="14" id="KW-0456">Lyase</keyword>
<keyword evidence="18" id="KW-1185">Reference proteome</keyword>
<dbReference type="InParanoid" id="A0A1Z5T615"/>
<dbReference type="GO" id="GO:0005829">
    <property type="term" value="C:cytosol"/>
    <property type="evidence" value="ECO:0007669"/>
    <property type="project" value="TreeGrafter"/>
</dbReference>
<comment type="similarity">
    <text evidence="4 14">Belongs to the cysteine synthase/cystathionine beta-synthase family.</text>
</comment>
<dbReference type="Pfam" id="PF08125">
    <property type="entry name" value="Mannitol_dh_C"/>
    <property type="match status" value="1"/>
</dbReference>
<dbReference type="InterPro" id="IPR001216">
    <property type="entry name" value="P-phosphate_BS"/>
</dbReference>
<comment type="pathway">
    <text evidence="2">Amino-acid biosynthesis; L-cysteine biosynthesis; L-cysteine from L-homocysteine and L-serine: step 1/2.</text>
</comment>
<dbReference type="InterPro" id="IPR013328">
    <property type="entry name" value="6PGD_dom2"/>
</dbReference>
<dbReference type="SMART" id="SM00116">
    <property type="entry name" value="CBS"/>
    <property type="match status" value="1"/>
</dbReference>
<evidence type="ECO:0000256" key="3">
    <source>
        <dbReference type="ARBA" id="ARBA00006541"/>
    </source>
</evidence>
<dbReference type="PANTHER" id="PTHR30524:SF0">
    <property type="entry name" value="ALTRONATE OXIDOREDUCTASE-RELATED"/>
    <property type="match status" value="1"/>
</dbReference>
<evidence type="ECO:0000256" key="2">
    <source>
        <dbReference type="ARBA" id="ARBA00005003"/>
    </source>
</evidence>
<evidence type="ECO:0000256" key="11">
    <source>
        <dbReference type="ARBA" id="ARBA00047490"/>
    </source>
</evidence>
<dbReference type="NCBIfam" id="TIGR01137">
    <property type="entry name" value="cysta_beta"/>
    <property type="match status" value="1"/>
</dbReference>
<dbReference type="FunFam" id="3.40.50.1100:FF:000118">
    <property type="entry name" value="Related to CYS4-cystathionine beta-synthase"/>
    <property type="match status" value="1"/>
</dbReference>
<dbReference type="InterPro" id="IPR005857">
    <property type="entry name" value="Cysta_beta_synth"/>
</dbReference>
<dbReference type="Gene3D" id="3.10.580.10">
    <property type="entry name" value="CBS-domain"/>
    <property type="match status" value="1"/>
</dbReference>
<dbReference type="FunFam" id="3.40.50.1100:FF:000003">
    <property type="entry name" value="Cystathionine beta-synthase"/>
    <property type="match status" value="1"/>
</dbReference>
<evidence type="ECO:0000256" key="7">
    <source>
        <dbReference type="ARBA" id="ARBA00023002"/>
    </source>
</evidence>
<evidence type="ECO:0000256" key="6">
    <source>
        <dbReference type="ARBA" id="ARBA00022898"/>
    </source>
</evidence>
<evidence type="ECO:0000256" key="12">
    <source>
        <dbReference type="ARBA" id="ARBA00048615"/>
    </source>
</evidence>
<dbReference type="InterPro" id="IPR023028">
    <property type="entry name" value="Mannitol_1_phos_5_DH"/>
</dbReference>
<evidence type="ECO:0000256" key="1">
    <source>
        <dbReference type="ARBA" id="ARBA00001933"/>
    </source>
</evidence>
<comment type="similarity">
    <text evidence="3">Belongs to the mannitol dehydrogenase family.</text>
</comment>
<evidence type="ECO:0000259" key="16">
    <source>
        <dbReference type="PROSITE" id="PS51371"/>
    </source>
</evidence>
<dbReference type="InterPro" id="IPR046342">
    <property type="entry name" value="CBS_dom_sf"/>
</dbReference>
<dbReference type="Proteomes" id="UP000194280">
    <property type="component" value="Unassembled WGS sequence"/>
</dbReference>
<evidence type="ECO:0000256" key="10">
    <source>
        <dbReference type="ARBA" id="ARBA00026192"/>
    </source>
</evidence>
<sequence length="950" mass="104288">MDSILQNIGNTPLVRLNRIPQSAGIKCNIYAKCEFFNAGGSVKDRIALRMVEAAEKEGRLTPGHSVLIEPTSGNTGIGLALVGAVKGYRTIITLPEKMSSEKVSVLKALGAEIIRTPTSAAWDSPESHIGVARRLEKEIPGGVILDQYSNPNNPMAHEMGTAKEIVDQMEQVEGRLAAVIAGAGTGGTVTGLSRGVRKAHGDKVKIVAADPHGSILALPASLNDEHNGASYKVEGIGYDFIPDVLGQQEVDKWYKTDDRESFYWARRLIREEGLLVGGSSGSAMTACMKAIHDMKLGENESIVVILPDSIRSYLSKFVDDDWLAANDLLPPSPPLTAPSSPKMESNDKSGQEMKVVVPNGNTHQPPTSPTHARKSSRDEYANATVRDLRLKPIQTITSSQTVDEAVELMRDKGYDQIPVTSSSNRRLVGLVTLGNCLSYLSSKKIHITDPVEKVMFNFSKMDEVRPLEKHQGLTEGDETKREFAEITMETSLRALERFLTWNAAAIVTERTDEKALKPLAVVTKVDLLVCCAGDLFGFIPKASLQILFCAYHVIKFISNSTMAGKKGVHFGGGNIGRGFVAEFLHNSGYEVVFIDVMDAIIEKLQNAKSYEVKEIGPSGEKTFTIDNYRALNSKYDMEKVIHEIATADTVTCAVGPNILKFIAEPIAKGIESRESSTPVAVIACENAIGATDNLKGFIMEKLSDDTKSKLNSKARFANSAVDRIVPIQDEDAGLNVKIEQFFEWCVESPPFEGNPPDIQGVHYVQDLQPYIERKLFTVNTGHATAAYYGHHRGIKYIHEVLENKELQEIVQNTLKETAHLICSKHDHISKEEQQDYVQKIVTRISNPVLKDGVDRVGRAPLRKLSRKERFIGPAAHLAEMGEKYDYLLGGIEMALRFQNVEGDDESVELAKILKDNDANAATKKLTGLEETHPIFAKVSEVVAKVQKETA</sequence>
<comment type="catalytic activity">
    <reaction evidence="11 14">
        <text>L-homocysteine + L-serine = L,L-cystathionine + H2O</text>
        <dbReference type="Rhea" id="RHEA:10112"/>
        <dbReference type="ChEBI" id="CHEBI:15377"/>
        <dbReference type="ChEBI" id="CHEBI:33384"/>
        <dbReference type="ChEBI" id="CHEBI:58161"/>
        <dbReference type="ChEBI" id="CHEBI:58199"/>
        <dbReference type="EC" id="4.2.1.22"/>
    </reaction>
</comment>
<dbReference type="InterPro" id="IPR036052">
    <property type="entry name" value="TrpB-like_PALP_sf"/>
</dbReference>
<dbReference type="InterPro" id="IPR013131">
    <property type="entry name" value="Mannitol_DH_N"/>
</dbReference>
<dbReference type="FunCoup" id="A0A1Z5T615">
    <property type="interactions" value="1519"/>
</dbReference>
<organism evidence="17 18">
    <name type="scientific">Hortaea werneckii EXF-2000</name>
    <dbReference type="NCBI Taxonomy" id="1157616"/>
    <lineage>
        <taxon>Eukaryota</taxon>
        <taxon>Fungi</taxon>
        <taxon>Dikarya</taxon>
        <taxon>Ascomycota</taxon>
        <taxon>Pezizomycotina</taxon>
        <taxon>Dothideomycetes</taxon>
        <taxon>Dothideomycetidae</taxon>
        <taxon>Mycosphaerellales</taxon>
        <taxon>Teratosphaeriaceae</taxon>
        <taxon>Hortaea</taxon>
    </lineage>
</organism>
<proteinExistence type="inferred from homology"/>
<keyword evidence="6 14" id="KW-0663">Pyridoxal phosphate</keyword>
<evidence type="ECO:0000256" key="4">
    <source>
        <dbReference type="ARBA" id="ARBA00007103"/>
    </source>
</evidence>
<dbReference type="InterPro" id="IPR000669">
    <property type="entry name" value="Mannitol_DH"/>
</dbReference>
<dbReference type="InterPro" id="IPR036291">
    <property type="entry name" value="NAD(P)-bd_dom_sf"/>
</dbReference>
<evidence type="ECO:0000256" key="14">
    <source>
        <dbReference type="RuleBase" id="RU361204"/>
    </source>
</evidence>
<dbReference type="GO" id="GO:0008926">
    <property type="term" value="F:mannitol-1-phosphate 5-dehydrogenase activity"/>
    <property type="evidence" value="ECO:0007669"/>
    <property type="project" value="UniProtKB-EC"/>
</dbReference>
<dbReference type="GO" id="GO:0019592">
    <property type="term" value="P:mannitol catabolic process"/>
    <property type="evidence" value="ECO:0007669"/>
    <property type="project" value="TreeGrafter"/>
</dbReference>